<reference evidence="2 3" key="1">
    <citation type="submission" date="2023-10" db="EMBL/GenBank/DDBJ databases">
        <title>Chromosome-scale genome assembly provides insights into flower coloration mechanisms of Canna indica.</title>
        <authorList>
            <person name="Li C."/>
        </authorList>
    </citation>
    <scope>NUCLEOTIDE SEQUENCE [LARGE SCALE GENOMIC DNA]</scope>
    <source>
        <tissue evidence="2">Flower</tissue>
    </source>
</reference>
<dbReference type="InterPro" id="IPR036875">
    <property type="entry name" value="Znf_CCHC_sf"/>
</dbReference>
<sequence>MLFDLDKDYDIRLALDLRITNGFAMTIISDQQKVVDHNLSECFNAYILKARTKPLIDMLEEIRTSVMQRIALKREKMLSWTDELCPRIKKTLEQNKLDSRGSIPTPGGQNRPKKVRKKNKSEKDRNPKKGGTVKCTICGGYEHNKRTCPNKGQQQASSSRAQVQKKRVRPRKDTTIPPQKISSAELEKLVS</sequence>
<dbReference type="Proteomes" id="UP001327560">
    <property type="component" value="Chromosome 8"/>
</dbReference>
<organism evidence="2 3">
    <name type="scientific">Canna indica</name>
    <name type="common">Indian-shot</name>
    <dbReference type="NCBI Taxonomy" id="4628"/>
    <lineage>
        <taxon>Eukaryota</taxon>
        <taxon>Viridiplantae</taxon>
        <taxon>Streptophyta</taxon>
        <taxon>Embryophyta</taxon>
        <taxon>Tracheophyta</taxon>
        <taxon>Spermatophyta</taxon>
        <taxon>Magnoliopsida</taxon>
        <taxon>Liliopsida</taxon>
        <taxon>Zingiberales</taxon>
        <taxon>Cannaceae</taxon>
        <taxon>Canna</taxon>
    </lineage>
</organism>
<gene>
    <name evidence="2" type="ORF">Cni_G25620</name>
</gene>
<evidence type="ECO:0000256" key="1">
    <source>
        <dbReference type="SAM" id="MobiDB-lite"/>
    </source>
</evidence>
<protein>
    <submittedName>
        <fullName evidence="2">Uncharacterized protein</fullName>
    </submittedName>
</protein>
<dbReference type="EMBL" id="CP136897">
    <property type="protein sequence ID" value="WOL16832.1"/>
    <property type="molecule type" value="Genomic_DNA"/>
</dbReference>
<feature type="region of interest" description="Disordered" evidence="1">
    <location>
        <begin position="95"/>
        <end position="191"/>
    </location>
</feature>
<evidence type="ECO:0000313" key="2">
    <source>
        <dbReference type="EMBL" id="WOL16832.1"/>
    </source>
</evidence>
<dbReference type="SUPFAM" id="SSF57756">
    <property type="entry name" value="Retrovirus zinc finger-like domains"/>
    <property type="match status" value="1"/>
</dbReference>
<name>A0AAQ3L4N2_9LILI</name>
<dbReference type="GO" id="GO:0003676">
    <property type="term" value="F:nucleic acid binding"/>
    <property type="evidence" value="ECO:0007669"/>
    <property type="project" value="InterPro"/>
</dbReference>
<proteinExistence type="predicted"/>
<keyword evidence="3" id="KW-1185">Reference proteome</keyword>
<feature type="compositionally biased region" description="Low complexity" evidence="1">
    <location>
        <begin position="153"/>
        <end position="162"/>
    </location>
</feature>
<dbReference type="AlphaFoldDB" id="A0AAQ3L4N2"/>
<feature type="compositionally biased region" description="Basic residues" evidence="1">
    <location>
        <begin position="111"/>
        <end position="120"/>
    </location>
</feature>
<evidence type="ECO:0000313" key="3">
    <source>
        <dbReference type="Proteomes" id="UP001327560"/>
    </source>
</evidence>
<accession>A0AAQ3L4N2</accession>
<dbReference type="GO" id="GO:0008270">
    <property type="term" value="F:zinc ion binding"/>
    <property type="evidence" value="ECO:0007669"/>
    <property type="project" value="InterPro"/>
</dbReference>